<dbReference type="OrthoDB" id="4125991at2"/>
<sequence>MDTRTVDVWFDPSCPYTLLTSRWLREAARVRPLDLRWHLMSLTFLNEGLDEDPEGDPGGYLLVPARIATAVLHEHGQRALVRFHEALWADRTKRWIDDPAVALAVAGLPAGLAAAGAGTAYDKRLRASHTDALGLLGPRTGTPVVAVSDPAEPARPAVAFFGPVLSRVPRGEAAGRLWDGTLLVAGTPGFHELKGTPADPDPDVGAADGPA</sequence>
<dbReference type="RefSeq" id="WP_046906219.1">
    <property type="nucleotide sequence ID" value="NZ_BAAAXG010000004.1"/>
</dbReference>
<dbReference type="EMBL" id="LAQS01000005">
    <property type="protein sequence ID" value="KKZ75096.1"/>
    <property type="molecule type" value="Genomic_DNA"/>
</dbReference>
<dbReference type="Proteomes" id="UP000265325">
    <property type="component" value="Unassembled WGS sequence"/>
</dbReference>
<evidence type="ECO:0000256" key="1">
    <source>
        <dbReference type="SAM" id="MobiDB-lite"/>
    </source>
</evidence>
<protein>
    <submittedName>
        <fullName evidence="2">DSBA oxidoreductase</fullName>
    </submittedName>
</protein>
<gene>
    <name evidence="2" type="ORF">VO63_04655</name>
</gene>
<organism evidence="2 3">
    <name type="scientific">Streptomyces showdoensis</name>
    <dbReference type="NCBI Taxonomy" id="68268"/>
    <lineage>
        <taxon>Bacteria</taxon>
        <taxon>Bacillati</taxon>
        <taxon>Actinomycetota</taxon>
        <taxon>Actinomycetes</taxon>
        <taxon>Kitasatosporales</taxon>
        <taxon>Streptomycetaceae</taxon>
        <taxon>Streptomyces</taxon>
    </lineage>
</organism>
<name>A0A2P2GUC2_STREW</name>
<evidence type="ECO:0000313" key="3">
    <source>
        <dbReference type="Proteomes" id="UP000265325"/>
    </source>
</evidence>
<dbReference type="InterPro" id="IPR036249">
    <property type="entry name" value="Thioredoxin-like_sf"/>
</dbReference>
<feature type="region of interest" description="Disordered" evidence="1">
    <location>
        <begin position="191"/>
        <end position="211"/>
    </location>
</feature>
<proteinExistence type="predicted"/>
<reference evidence="2 3" key="1">
    <citation type="submission" date="2015-05" db="EMBL/GenBank/DDBJ databases">
        <title>Draft Genome assembly of Streptomyces showdoensis.</title>
        <authorList>
            <person name="Thapa K.K."/>
            <person name="Metsa-Ketela M."/>
        </authorList>
    </citation>
    <scope>NUCLEOTIDE SEQUENCE [LARGE SCALE GENOMIC DNA]</scope>
    <source>
        <strain evidence="2 3">ATCC 15227</strain>
    </source>
</reference>
<dbReference type="Gene3D" id="3.40.30.10">
    <property type="entry name" value="Glutaredoxin"/>
    <property type="match status" value="1"/>
</dbReference>
<dbReference type="SUPFAM" id="SSF52833">
    <property type="entry name" value="Thioredoxin-like"/>
    <property type="match status" value="1"/>
</dbReference>
<dbReference type="InterPro" id="IPR053977">
    <property type="entry name" value="Rv2466c-like"/>
</dbReference>
<accession>A0A2P2GUC2</accession>
<dbReference type="CDD" id="cd02972">
    <property type="entry name" value="DsbA_family"/>
    <property type="match status" value="1"/>
</dbReference>
<keyword evidence="3" id="KW-1185">Reference proteome</keyword>
<dbReference type="Pfam" id="PF22234">
    <property type="entry name" value="Rv2466c-like"/>
    <property type="match status" value="1"/>
</dbReference>
<comment type="caution">
    <text evidence="2">The sequence shown here is derived from an EMBL/GenBank/DDBJ whole genome shotgun (WGS) entry which is preliminary data.</text>
</comment>
<dbReference type="AlphaFoldDB" id="A0A2P2GUC2"/>
<evidence type="ECO:0000313" key="2">
    <source>
        <dbReference type="EMBL" id="KKZ75096.1"/>
    </source>
</evidence>